<proteinExistence type="predicted"/>
<protein>
    <submittedName>
        <fullName evidence="1">Uncharacterized protein</fullName>
    </submittedName>
</protein>
<keyword evidence="2" id="KW-1185">Reference proteome</keyword>
<comment type="caution">
    <text evidence="1">The sequence shown here is derived from an EMBL/GenBank/DDBJ whole genome shotgun (WGS) entry which is preliminary data.</text>
</comment>
<gene>
    <name evidence="1" type="ORF">DPMN_076175</name>
</gene>
<organism evidence="1 2">
    <name type="scientific">Dreissena polymorpha</name>
    <name type="common">Zebra mussel</name>
    <name type="synonym">Mytilus polymorpha</name>
    <dbReference type="NCBI Taxonomy" id="45954"/>
    <lineage>
        <taxon>Eukaryota</taxon>
        <taxon>Metazoa</taxon>
        <taxon>Spiralia</taxon>
        <taxon>Lophotrochozoa</taxon>
        <taxon>Mollusca</taxon>
        <taxon>Bivalvia</taxon>
        <taxon>Autobranchia</taxon>
        <taxon>Heteroconchia</taxon>
        <taxon>Euheterodonta</taxon>
        <taxon>Imparidentia</taxon>
        <taxon>Neoheterodontei</taxon>
        <taxon>Myida</taxon>
        <taxon>Dreissenoidea</taxon>
        <taxon>Dreissenidae</taxon>
        <taxon>Dreissena</taxon>
    </lineage>
</organism>
<dbReference type="AlphaFoldDB" id="A0A9D4BQ94"/>
<dbReference type="Proteomes" id="UP000828390">
    <property type="component" value="Unassembled WGS sequence"/>
</dbReference>
<name>A0A9D4BQ94_DREPO</name>
<evidence type="ECO:0000313" key="1">
    <source>
        <dbReference type="EMBL" id="KAH3701192.1"/>
    </source>
</evidence>
<reference evidence="1" key="1">
    <citation type="journal article" date="2019" name="bioRxiv">
        <title>The Genome of the Zebra Mussel, Dreissena polymorpha: A Resource for Invasive Species Research.</title>
        <authorList>
            <person name="McCartney M.A."/>
            <person name="Auch B."/>
            <person name="Kono T."/>
            <person name="Mallez S."/>
            <person name="Zhang Y."/>
            <person name="Obille A."/>
            <person name="Becker A."/>
            <person name="Abrahante J.E."/>
            <person name="Garbe J."/>
            <person name="Badalamenti J.P."/>
            <person name="Herman A."/>
            <person name="Mangelson H."/>
            <person name="Liachko I."/>
            <person name="Sullivan S."/>
            <person name="Sone E.D."/>
            <person name="Koren S."/>
            <person name="Silverstein K.A.T."/>
            <person name="Beckman K.B."/>
            <person name="Gohl D.M."/>
        </authorList>
    </citation>
    <scope>NUCLEOTIDE SEQUENCE</scope>
    <source>
        <strain evidence="1">Duluth1</strain>
        <tissue evidence="1">Whole animal</tissue>
    </source>
</reference>
<evidence type="ECO:0000313" key="2">
    <source>
        <dbReference type="Proteomes" id="UP000828390"/>
    </source>
</evidence>
<sequence length="95" mass="11321">MVHFGPSYIQSGRRKHHSGEHLRILLADRRGRSSFPLHIPEQRSNFRATGRSRWFENSQSDSCRNFHYRWEQIQIQRKAHARKCHPREFAALDGP</sequence>
<dbReference type="EMBL" id="JAIWYP010000015">
    <property type="protein sequence ID" value="KAH3701192.1"/>
    <property type="molecule type" value="Genomic_DNA"/>
</dbReference>
<accession>A0A9D4BQ94</accession>
<reference evidence="1" key="2">
    <citation type="submission" date="2020-11" db="EMBL/GenBank/DDBJ databases">
        <authorList>
            <person name="McCartney M.A."/>
            <person name="Auch B."/>
            <person name="Kono T."/>
            <person name="Mallez S."/>
            <person name="Becker A."/>
            <person name="Gohl D.M."/>
            <person name="Silverstein K.A.T."/>
            <person name="Koren S."/>
            <person name="Bechman K.B."/>
            <person name="Herman A."/>
            <person name="Abrahante J.E."/>
            <person name="Garbe J."/>
        </authorList>
    </citation>
    <scope>NUCLEOTIDE SEQUENCE</scope>
    <source>
        <strain evidence="1">Duluth1</strain>
        <tissue evidence="1">Whole animal</tissue>
    </source>
</reference>